<dbReference type="AlphaFoldDB" id="A0A6A6S5Z1"/>
<organism evidence="3 4">
    <name type="scientific">Massarina eburnea CBS 473.64</name>
    <dbReference type="NCBI Taxonomy" id="1395130"/>
    <lineage>
        <taxon>Eukaryota</taxon>
        <taxon>Fungi</taxon>
        <taxon>Dikarya</taxon>
        <taxon>Ascomycota</taxon>
        <taxon>Pezizomycotina</taxon>
        <taxon>Dothideomycetes</taxon>
        <taxon>Pleosporomycetidae</taxon>
        <taxon>Pleosporales</taxon>
        <taxon>Massarineae</taxon>
        <taxon>Massarinaceae</taxon>
        <taxon>Massarina</taxon>
    </lineage>
</organism>
<dbReference type="Proteomes" id="UP000799753">
    <property type="component" value="Unassembled WGS sequence"/>
</dbReference>
<dbReference type="Pfam" id="PF13936">
    <property type="entry name" value="HTH_38"/>
    <property type="match status" value="1"/>
</dbReference>
<feature type="compositionally biased region" description="Low complexity" evidence="1">
    <location>
        <begin position="126"/>
        <end position="136"/>
    </location>
</feature>
<dbReference type="EMBL" id="MU006781">
    <property type="protein sequence ID" value="KAF2642602.1"/>
    <property type="molecule type" value="Genomic_DNA"/>
</dbReference>
<dbReference type="InterPro" id="IPR036388">
    <property type="entry name" value="WH-like_DNA-bd_sf"/>
</dbReference>
<accession>A0A6A6S5Z1</accession>
<gene>
    <name evidence="3" type="ORF">P280DRAFT_516375</name>
</gene>
<feature type="region of interest" description="Disordered" evidence="1">
    <location>
        <begin position="1"/>
        <end position="27"/>
    </location>
</feature>
<protein>
    <recommendedName>
        <fullName evidence="2">Transposase IS30-like HTH domain-containing protein</fullName>
    </recommendedName>
</protein>
<feature type="compositionally biased region" description="Low complexity" evidence="1">
    <location>
        <begin position="52"/>
        <end position="62"/>
    </location>
</feature>
<feature type="region of interest" description="Disordered" evidence="1">
    <location>
        <begin position="50"/>
        <end position="104"/>
    </location>
</feature>
<sequence>MPKDNCNSKMAEKIPPRTTPQTHLTREERINVFRWRAEGLTQREIAQRLGGTRTQTTVSSVLRSRRVSPTKARSCPEDRKSEEMEPGVGKMAVRETRRRGGCTKRAKAAEKKVLYNVVLSRPELPLQLPLPLRSTSTPPPPPPPKSDKHVRTHVRTNEKLHLHYILHR</sequence>
<proteinExistence type="predicted"/>
<evidence type="ECO:0000313" key="4">
    <source>
        <dbReference type="Proteomes" id="UP000799753"/>
    </source>
</evidence>
<evidence type="ECO:0000259" key="2">
    <source>
        <dbReference type="Pfam" id="PF13936"/>
    </source>
</evidence>
<keyword evidence="4" id="KW-1185">Reference proteome</keyword>
<evidence type="ECO:0000313" key="3">
    <source>
        <dbReference type="EMBL" id="KAF2642602.1"/>
    </source>
</evidence>
<evidence type="ECO:0000256" key="1">
    <source>
        <dbReference type="SAM" id="MobiDB-lite"/>
    </source>
</evidence>
<dbReference type="InterPro" id="IPR025246">
    <property type="entry name" value="IS30-like_HTH"/>
</dbReference>
<name>A0A6A6S5Z1_9PLEO</name>
<reference evidence="3" key="1">
    <citation type="journal article" date="2020" name="Stud. Mycol.">
        <title>101 Dothideomycetes genomes: a test case for predicting lifestyles and emergence of pathogens.</title>
        <authorList>
            <person name="Haridas S."/>
            <person name="Albert R."/>
            <person name="Binder M."/>
            <person name="Bloem J."/>
            <person name="Labutti K."/>
            <person name="Salamov A."/>
            <person name="Andreopoulos B."/>
            <person name="Baker S."/>
            <person name="Barry K."/>
            <person name="Bills G."/>
            <person name="Bluhm B."/>
            <person name="Cannon C."/>
            <person name="Castanera R."/>
            <person name="Culley D."/>
            <person name="Daum C."/>
            <person name="Ezra D."/>
            <person name="Gonzalez J."/>
            <person name="Henrissat B."/>
            <person name="Kuo A."/>
            <person name="Liang C."/>
            <person name="Lipzen A."/>
            <person name="Lutzoni F."/>
            <person name="Magnuson J."/>
            <person name="Mondo S."/>
            <person name="Nolan M."/>
            <person name="Ohm R."/>
            <person name="Pangilinan J."/>
            <person name="Park H.-J."/>
            <person name="Ramirez L."/>
            <person name="Alfaro M."/>
            <person name="Sun H."/>
            <person name="Tritt A."/>
            <person name="Yoshinaga Y."/>
            <person name="Zwiers L.-H."/>
            <person name="Turgeon B."/>
            <person name="Goodwin S."/>
            <person name="Spatafora J."/>
            <person name="Crous P."/>
            <person name="Grigoriev I."/>
        </authorList>
    </citation>
    <scope>NUCLEOTIDE SEQUENCE</scope>
    <source>
        <strain evidence="3">CBS 473.64</strain>
    </source>
</reference>
<dbReference type="Gene3D" id="1.10.10.10">
    <property type="entry name" value="Winged helix-like DNA-binding domain superfamily/Winged helix DNA-binding domain"/>
    <property type="match status" value="1"/>
</dbReference>
<feature type="region of interest" description="Disordered" evidence="1">
    <location>
        <begin position="126"/>
        <end position="152"/>
    </location>
</feature>
<feature type="domain" description="Transposase IS30-like HTH" evidence="2">
    <location>
        <begin position="22"/>
        <end position="62"/>
    </location>
</feature>
<feature type="compositionally biased region" description="Basic and acidic residues" evidence="1">
    <location>
        <begin position="74"/>
        <end position="83"/>
    </location>
</feature>